<protein>
    <submittedName>
        <fullName evidence="2">Uncharacterized protein</fullName>
    </submittedName>
</protein>
<evidence type="ECO:0000313" key="3">
    <source>
        <dbReference type="Proteomes" id="UP000828390"/>
    </source>
</evidence>
<evidence type="ECO:0000256" key="1">
    <source>
        <dbReference type="SAM" id="Phobius"/>
    </source>
</evidence>
<keyword evidence="1" id="KW-0472">Membrane</keyword>
<reference evidence="2" key="1">
    <citation type="journal article" date="2019" name="bioRxiv">
        <title>The Genome of the Zebra Mussel, Dreissena polymorpha: A Resource for Invasive Species Research.</title>
        <authorList>
            <person name="McCartney M.A."/>
            <person name="Auch B."/>
            <person name="Kono T."/>
            <person name="Mallez S."/>
            <person name="Zhang Y."/>
            <person name="Obille A."/>
            <person name="Becker A."/>
            <person name="Abrahante J.E."/>
            <person name="Garbe J."/>
            <person name="Badalamenti J.P."/>
            <person name="Herman A."/>
            <person name="Mangelson H."/>
            <person name="Liachko I."/>
            <person name="Sullivan S."/>
            <person name="Sone E.D."/>
            <person name="Koren S."/>
            <person name="Silverstein K.A.T."/>
            <person name="Beckman K.B."/>
            <person name="Gohl D.M."/>
        </authorList>
    </citation>
    <scope>NUCLEOTIDE SEQUENCE</scope>
    <source>
        <strain evidence="2">Duluth1</strain>
        <tissue evidence="2">Whole animal</tissue>
    </source>
</reference>
<dbReference type="EMBL" id="JAIWYP010000004">
    <property type="protein sequence ID" value="KAH3836889.1"/>
    <property type="molecule type" value="Genomic_DNA"/>
</dbReference>
<reference evidence="2" key="2">
    <citation type="submission" date="2020-11" db="EMBL/GenBank/DDBJ databases">
        <authorList>
            <person name="McCartney M.A."/>
            <person name="Auch B."/>
            <person name="Kono T."/>
            <person name="Mallez S."/>
            <person name="Becker A."/>
            <person name="Gohl D.M."/>
            <person name="Silverstein K.A.T."/>
            <person name="Koren S."/>
            <person name="Bechman K.B."/>
            <person name="Herman A."/>
            <person name="Abrahante J.E."/>
            <person name="Garbe J."/>
        </authorList>
    </citation>
    <scope>NUCLEOTIDE SEQUENCE</scope>
    <source>
        <strain evidence="2">Duluth1</strain>
        <tissue evidence="2">Whole animal</tissue>
    </source>
</reference>
<keyword evidence="3" id="KW-1185">Reference proteome</keyword>
<sequence length="162" mass="18303">MDEKGHRIKACVSAHIAYQWIFFTLTIPVQKQYGLVVKGFVTNIAFVGNYPRFIGRGLYRVTYDHGNIFLSYQLHLERQIPQLGDHSIHCPLSGSYLSGPPQLDAFSDVSFNIKIIATFSSYMYDRVTVPTAFTLCVVSGCFYAFLSRGLSVFSRLLIFGLK</sequence>
<proteinExistence type="predicted"/>
<comment type="caution">
    <text evidence="2">The sequence shown here is derived from an EMBL/GenBank/DDBJ whole genome shotgun (WGS) entry which is preliminary data.</text>
</comment>
<feature type="transmembrane region" description="Helical" evidence="1">
    <location>
        <begin position="127"/>
        <end position="146"/>
    </location>
</feature>
<keyword evidence="1" id="KW-0812">Transmembrane</keyword>
<organism evidence="2 3">
    <name type="scientific">Dreissena polymorpha</name>
    <name type="common">Zebra mussel</name>
    <name type="synonym">Mytilus polymorpha</name>
    <dbReference type="NCBI Taxonomy" id="45954"/>
    <lineage>
        <taxon>Eukaryota</taxon>
        <taxon>Metazoa</taxon>
        <taxon>Spiralia</taxon>
        <taxon>Lophotrochozoa</taxon>
        <taxon>Mollusca</taxon>
        <taxon>Bivalvia</taxon>
        <taxon>Autobranchia</taxon>
        <taxon>Heteroconchia</taxon>
        <taxon>Euheterodonta</taxon>
        <taxon>Imparidentia</taxon>
        <taxon>Neoheterodontei</taxon>
        <taxon>Myida</taxon>
        <taxon>Dreissenoidea</taxon>
        <taxon>Dreissenidae</taxon>
        <taxon>Dreissena</taxon>
    </lineage>
</organism>
<keyword evidence="1" id="KW-1133">Transmembrane helix</keyword>
<name>A0A9D4KCC3_DREPO</name>
<dbReference type="AlphaFoldDB" id="A0A9D4KCC3"/>
<dbReference type="Proteomes" id="UP000828390">
    <property type="component" value="Unassembled WGS sequence"/>
</dbReference>
<gene>
    <name evidence="2" type="ORF">DPMN_110265</name>
</gene>
<accession>A0A9D4KCC3</accession>
<evidence type="ECO:0000313" key="2">
    <source>
        <dbReference type="EMBL" id="KAH3836889.1"/>
    </source>
</evidence>